<dbReference type="Pfam" id="PF01565">
    <property type="entry name" value="FAD_binding_4"/>
    <property type="match status" value="1"/>
</dbReference>
<feature type="chain" id="PRO_5003121606" description="FAD-binding PCMH-type domain-containing protein" evidence="3">
    <location>
        <begin position="26"/>
        <end position="582"/>
    </location>
</feature>
<proteinExistence type="inferred from homology"/>
<gene>
    <name evidence="5" type="ORF">SELMODRAFT_440012</name>
</gene>
<sequence length="582" mass="62994">MEFFHPARLLLLLLSILSPLSLLSSDGGHKCTPWSSCWPSSTLWSAFNRSIDGRLLAPKPYAWPCHTPQYDPAACSAARQLQNNPFARSDVVGAMQTPTWESGIAGLGCPLNGSGALSTPCYQDQVSAYAINVSSVSHVQAGVLFARKFNLRLVIKSTGHDYFGRSTAAGSLCIWLHHLTDIFTDDSFVPESCPGSDPLAAVTAQPGVTWKSLYDFLDPRGRVAVGPMASSLSAAGGFVQGGGHGPLSRTFGYAVDNTLELKVVTADGRVRVANQCQNPELFWALKGGGGGTFGVVVSATYRTFPELKLGYLHTLFIAASSSPSSHRDLVAKFVEVTPAMDEARLAGYFYIYTSLVIISFVLPNGTVAEAQAAFAPLVSYVDKNPELSVVNNTVTSHDTFVQWHDGVLCAVNPVLCTDATGTSGLFATRFMPKKIFQESPAVLTDTLMRVLFERNFSPIFGLFVFGGAASSVQGRNNALSAVWREALWHVLIVRTWNESTSVEERYQFSRSLTSTNGLFRSITPGGGCYKNEGDYFEPYWEESFFGEKYSTLKAIKESVDPTGLFLCWKCVGSESLVQGGAS</sequence>
<dbReference type="Proteomes" id="UP000001514">
    <property type="component" value="Unassembled WGS sequence"/>
</dbReference>
<dbReference type="InterPro" id="IPR036318">
    <property type="entry name" value="FAD-bd_PCMH-like_sf"/>
</dbReference>
<keyword evidence="6" id="KW-1185">Reference proteome</keyword>
<dbReference type="InParanoid" id="D8R8V5"/>
<reference evidence="5 6" key="1">
    <citation type="journal article" date="2011" name="Science">
        <title>The Selaginella genome identifies genetic changes associated with the evolution of vascular plants.</title>
        <authorList>
            <person name="Banks J.A."/>
            <person name="Nishiyama T."/>
            <person name="Hasebe M."/>
            <person name="Bowman J.L."/>
            <person name="Gribskov M."/>
            <person name="dePamphilis C."/>
            <person name="Albert V.A."/>
            <person name="Aono N."/>
            <person name="Aoyama T."/>
            <person name="Ambrose B.A."/>
            <person name="Ashton N.W."/>
            <person name="Axtell M.J."/>
            <person name="Barker E."/>
            <person name="Barker M.S."/>
            <person name="Bennetzen J.L."/>
            <person name="Bonawitz N.D."/>
            <person name="Chapple C."/>
            <person name="Cheng C."/>
            <person name="Correa L.G."/>
            <person name="Dacre M."/>
            <person name="DeBarry J."/>
            <person name="Dreyer I."/>
            <person name="Elias M."/>
            <person name="Engstrom E.M."/>
            <person name="Estelle M."/>
            <person name="Feng L."/>
            <person name="Finet C."/>
            <person name="Floyd S.K."/>
            <person name="Frommer W.B."/>
            <person name="Fujita T."/>
            <person name="Gramzow L."/>
            <person name="Gutensohn M."/>
            <person name="Harholt J."/>
            <person name="Hattori M."/>
            <person name="Heyl A."/>
            <person name="Hirai T."/>
            <person name="Hiwatashi Y."/>
            <person name="Ishikawa M."/>
            <person name="Iwata M."/>
            <person name="Karol K.G."/>
            <person name="Koehler B."/>
            <person name="Kolukisaoglu U."/>
            <person name="Kubo M."/>
            <person name="Kurata T."/>
            <person name="Lalonde S."/>
            <person name="Li K."/>
            <person name="Li Y."/>
            <person name="Litt A."/>
            <person name="Lyons E."/>
            <person name="Manning G."/>
            <person name="Maruyama T."/>
            <person name="Michael T.P."/>
            <person name="Mikami K."/>
            <person name="Miyazaki S."/>
            <person name="Morinaga S."/>
            <person name="Murata T."/>
            <person name="Mueller-Roeber B."/>
            <person name="Nelson D.R."/>
            <person name="Obara M."/>
            <person name="Oguri Y."/>
            <person name="Olmstead R.G."/>
            <person name="Onodera N."/>
            <person name="Petersen B.L."/>
            <person name="Pils B."/>
            <person name="Prigge M."/>
            <person name="Rensing S.A."/>
            <person name="Riano-Pachon D.M."/>
            <person name="Roberts A.W."/>
            <person name="Sato Y."/>
            <person name="Scheller H.V."/>
            <person name="Schulz B."/>
            <person name="Schulz C."/>
            <person name="Shakirov E.V."/>
            <person name="Shibagaki N."/>
            <person name="Shinohara N."/>
            <person name="Shippen D.E."/>
            <person name="Soerensen I."/>
            <person name="Sotooka R."/>
            <person name="Sugimoto N."/>
            <person name="Sugita M."/>
            <person name="Sumikawa N."/>
            <person name="Tanurdzic M."/>
            <person name="Theissen G."/>
            <person name="Ulvskov P."/>
            <person name="Wakazuki S."/>
            <person name="Weng J.K."/>
            <person name="Willats W.W."/>
            <person name="Wipf D."/>
            <person name="Wolf P.G."/>
            <person name="Yang L."/>
            <person name="Zimmer A.D."/>
            <person name="Zhu Q."/>
            <person name="Mitros T."/>
            <person name="Hellsten U."/>
            <person name="Loque D."/>
            <person name="Otillar R."/>
            <person name="Salamov A."/>
            <person name="Schmutz J."/>
            <person name="Shapiro H."/>
            <person name="Lindquist E."/>
            <person name="Lucas S."/>
            <person name="Rokhsar D."/>
            <person name="Grigoriev I.V."/>
        </authorList>
    </citation>
    <scope>NUCLEOTIDE SEQUENCE [LARGE SCALE GENOMIC DNA]</scope>
</reference>
<dbReference type="GO" id="GO:0016491">
    <property type="term" value="F:oxidoreductase activity"/>
    <property type="evidence" value="ECO:0000318"/>
    <property type="project" value="GO_Central"/>
</dbReference>
<evidence type="ECO:0000259" key="4">
    <source>
        <dbReference type="PROSITE" id="PS51387"/>
    </source>
</evidence>
<evidence type="ECO:0000256" key="2">
    <source>
        <dbReference type="ARBA" id="ARBA00023002"/>
    </source>
</evidence>
<accession>D8R8V5</accession>
<name>D8R8V5_SELML</name>
<organism evidence="6">
    <name type="scientific">Selaginella moellendorffii</name>
    <name type="common">Spikemoss</name>
    <dbReference type="NCBI Taxonomy" id="88036"/>
    <lineage>
        <taxon>Eukaryota</taxon>
        <taxon>Viridiplantae</taxon>
        <taxon>Streptophyta</taxon>
        <taxon>Embryophyta</taxon>
        <taxon>Tracheophyta</taxon>
        <taxon>Lycopodiopsida</taxon>
        <taxon>Selaginellales</taxon>
        <taxon>Selaginellaceae</taxon>
        <taxon>Selaginella</taxon>
    </lineage>
</organism>
<evidence type="ECO:0000256" key="3">
    <source>
        <dbReference type="SAM" id="SignalP"/>
    </source>
</evidence>
<keyword evidence="3" id="KW-0732">Signal</keyword>
<dbReference type="SUPFAM" id="SSF56176">
    <property type="entry name" value="FAD-binding/transporter-associated domain-like"/>
    <property type="match status" value="1"/>
</dbReference>
<evidence type="ECO:0000313" key="5">
    <source>
        <dbReference type="EMBL" id="EFJ32126.1"/>
    </source>
</evidence>
<dbReference type="PANTHER" id="PTHR13878:SF91">
    <property type="entry name" value="FAD BINDING DOMAIN PROTEIN (AFU_ORTHOLOGUE AFUA_6G12070)-RELATED"/>
    <property type="match status" value="1"/>
</dbReference>
<dbReference type="Gene3D" id="3.40.462.20">
    <property type="match status" value="1"/>
</dbReference>
<feature type="signal peptide" evidence="3">
    <location>
        <begin position="1"/>
        <end position="25"/>
    </location>
</feature>
<evidence type="ECO:0000313" key="6">
    <source>
        <dbReference type="Proteomes" id="UP000001514"/>
    </source>
</evidence>
<dbReference type="AlphaFoldDB" id="D8R8V5"/>
<dbReference type="InterPro" id="IPR016166">
    <property type="entry name" value="FAD-bd_PCMH"/>
</dbReference>
<dbReference type="HOGENOM" id="CLU_018354_4_4_1"/>
<dbReference type="OrthoDB" id="407275at2759"/>
<dbReference type="FunCoup" id="D8R8V5">
    <property type="interactions" value="518"/>
</dbReference>
<dbReference type="Gramene" id="EFJ32126">
    <property type="protein sequence ID" value="EFJ32126"/>
    <property type="gene ID" value="SELMODRAFT_440012"/>
</dbReference>
<dbReference type="InterPro" id="IPR012951">
    <property type="entry name" value="BBE"/>
</dbReference>
<dbReference type="InterPro" id="IPR016169">
    <property type="entry name" value="FAD-bd_PCMH_sub2"/>
</dbReference>
<dbReference type="Gene3D" id="3.30.465.10">
    <property type="match status" value="1"/>
</dbReference>
<protein>
    <recommendedName>
        <fullName evidence="4">FAD-binding PCMH-type domain-containing protein</fullName>
    </recommendedName>
</protein>
<dbReference type="InterPro" id="IPR006094">
    <property type="entry name" value="Oxid_FAD_bind_N"/>
</dbReference>
<dbReference type="PROSITE" id="PS51387">
    <property type="entry name" value="FAD_PCMH"/>
    <property type="match status" value="1"/>
</dbReference>
<dbReference type="GO" id="GO:0071949">
    <property type="term" value="F:FAD binding"/>
    <property type="evidence" value="ECO:0007669"/>
    <property type="project" value="InterPro"/>
</dbReference>
<dbReference type="PANTHER" id="PTHR13878">
    <property type="entry name" value="GULONOLACTONE OXIDASE"/>
    <property type="match status" value="1"/>
</dbReference>
<evidence type="ECO:0000256" key="1">
    <source>
        <dbReference type="ARBA" id="ARBA00005466"/>
    </source>
</evidence>
<feature type="domain" description="FAD-binding PCMH-type" evidence="4">
    <location>
        <begin position="122"/>
        <end position="306"/>
    </location>
</feature>
<dbReference type="InterPro" id="IPR050432">
    <property type="entry name" value="FAD-linked_Oxidoreductases_BP"/>
</dbReference>
<comment type="similarity">
    <text evidence="1">Belongs to the oxygen-dependent FAD-linked oxidoreductase family.</text>
</comment>
<dbReference type="eggNOG" id="ENOG502QVGN">
    <property type="taxonomic scope" value="Eukaryota"/>
</dbReference>
<dbReference type="Pfam" id="PF08031">
    <property type="entry name" value="BBE"/>
    <property type="match status" value="1"/>
</dbReference>
<dbReference type="KEGG" id="smo:SELMODRAFT_440012"/>
<keyword evidence="2" id="KW-0560">Oxidoreductase</keyword>
<dbReference type="EMBL" id="GL377573">
    <property type="protein sequence ID" value="EFJ32126.1"/>
    <property type="molecule type" value="Genomic_DNA"/>
</dbReference>